<evidence type="ECO:0000313" key="4">
    <source>
        <dbReference type="Proteomes" id="UP001519332"/>
    </source>
</evidence>
<dbReference type="Proteomes" id="UP001519332">
    <property type="component" value="Unassembled WGS sequence"/>
</dbReference>
<reference evidence="3 4" key="1">
    <citation type="submission" date="2021-03" db="EMBL/GenBank/DDBJ databases">
        <title>Sequencing the genomes of 1000 actinobacteria strains.</title>
        <authorList>
            <person name="Klenk H.-P."/>
        </authorList>
    </citation>
    <scope>NUCLEOTIDE SEQUENCE [LARGE SCALE GENOMIC DNA]</scope>
    <source>
        <strain evidence="3 4">DSM 46670</strain>
    </source>
</reference>
<comment type="caution">
    <text evidence="3">The sequence shown here is derived from an EMBL/GenBank/DDBJ whole genome shotgun (WGS) entry which is preliminary data.</text>
</comment>
<sequence length="512" mass="54423">MRQLIVRMAAVGAAGVLLLPGAASAAVDPPVVVSVPSPYPANCNGAPQTGTNYSHSEVEPFVAVNPAQPRNRIAVWQQDRWSTGGANGVLARVSFDGGAIWQASVSPPFSRCAGGSPRNGGDYERATDPWVTASPAGDAYFMALAFNNSNTTNAMLVARSRDGGRRWGPITTLIKDAGPAFNDKNSMTADPLDSRYVYAVWTRGFTDAGDEFFGSTYFTRTTDGGATWEPARSIYDPGPGGLATGNLVAVLPDGTLLNLFTEFRPGTSGNLAVLRSTDKGQTWTGPFYIDGLGTVGVIDPRDGAPVRSGDILPDIAVDLRPGHDEVYVVWQDARFTGYQNDSIVAASSRDGGRHWTAPKRISPSESGQAFTGSVHVNSAGVLGVTYYDFTHDSAADEPLVTDYWIVRSRDGGATFDQRERMTPASFDMRQAPVAGGFFLGDYTGLDSAGDQFQSLHAVTTPDAPGDPTDMHAQHATGVTIGAGNTDERIRMQPSSNRPRPVITLDSGLVTRH</sequence>
<name>A0ABS4TYT2_9PSEU</name>
<gene>
    <name evidence="3" type="ORF">JOF56_009954</name>
</gene>
<accession>A0ABS4TYT2</accession>
<feature type="chain" id="PRO_5045363860" description="BNR repeat-like domain-containing protein" evidence="2">
    <location>
        <begin position="26"/>
        <end position="512"/>
    </location>
</feature>
<dbReference type="CDD" id="cd15482">
    <property type="entry name" value="Sialidase_non-viral"/>
    <property type="match status" value="1"/>
</dbReference>
<protein>
    <recommendedName>
        <fullName evidence="5">BNR repeat-like domain-containing protein</fullName>
    </recommendedName>
</protein>
<keyword evidence="2" id="KW-0732">Signal</keyword>
<proteinExistence type="predicted"/>
<feature type="signal peptide" evidence="2">
    <location>
        <begin position="1"/>
        <end position="25"/>
    </location>
</feature>
<feature type="region of interest" description="Disordered" evidence="1">
    <location>
        <begin position="489"/>
        <end position="512"/>
    </location>
</feature>
<organism evidence="3 4">
    <name type="scientific">Kibdelosporangium banguiense</name>
    <dbReference type="NCBI Taxonomy" id="1365924"/>
    <lineage>
        <taxon>Bacteria</taxon>
        <taxon>Bacillati</taxon>
        <taxon>Actinomycetota</taxon>
        <taxon>Actinomycetes</taxon>
        <taxon>Pseudonocardiales</taxon>
        <taxon>Pseudonocardiaceae</taxon>
        <taxon>Kibdelosporangium</taxon>
    </lineage>
</organism>
<keyword evidence="4" id="KW-1185">Reference proteome</keyword>
<dbReference type="SUPFAM" id="SSF50939">
    <property type="entry name" value="Sialidases"/>
    <property type="match status" value="1"/>
</dbReference>
<dbReference type="Gene3D" id="2.120.10.10">
    <property type="match status" value="2"/>
</dbReference>
<dbReference type="RefSeq" id="WP_209646322.1">
    <property type="nucleotide sequence ID" value="NZ_JAGINW010000001.1"/>
</dbReference>
<dbReference type="InterPro" id="IPR036278">
    <property type="entry name" value="Sialidase_sf"/>
</dbReference>
<dbReference type="EMBL" id="JAGINW010000001">
    <property type="protein sequence ID" value="MBP2329569.1"/>
    <property type="molecule type" value="Genomic_DNA"/>
</dbReference>
<evidence type="ECO:0000256" key="1">
    <source>
        <dbReference type="SAM" id="MobiDB-lite"/>
    </source>
</evidence>
<evidence type="ECO:0008006" key="5">
    <source>
        <dbReference type="Google" id="ProtNLM"/>
    </source>
</evidence>
<evidence type="ECO:0000313" key="3">
    <source>
        <dbReference type="EMBL" id="MBP2329569.1"/>
    </source>
</evidence>
<evidence type="ECO:0000256" key="2">
    <source>
        <dbReference type="SAM" id="SignalP"/>
    </source>
</evidence>